<reference evidence="2" key="1">
    <citation type="journal article" date="2015" name="Genome Announc.">
        <title>Draft Genome Sequence of Tolypothrix boutellei Strain VB521301.</title>
        <authorList>
            <person name="Chandrababunaidu M.M."/>
            <person name="Singh D."/>
            <person name="Sen D."/>
            <person name="Bhan S."/>
            <person name="Das S."/>
            <person name="Gupta A."/>
            <person name="Adhikary S.P."/>
            <person name="Tripathy S."/>
        </authorList>
    </citation>
    <scope>NUCLEOTIDE SEQUENCE</scope>
    <source>
        <strain evidence="2">VB521301</strain>
    </source>
</reference>
<feature type="transmembrane region" description="Helical" evidence="1">
    <location>
        <begin position="62"/>
        <end position="83"/>
    </location>
</feature>
<dbReference type="OrthoDB" id="583408at2"/>
<name>A0A0C1NM76_9CYAN</name>
<comment type="caution">
    <text evidence="2">The sequence shown here is derived from an EMBL/GenBank/DDBJ whole genome shotgun (WGS) entry which is preliminary data.</text>
</comment>
<dbReference type="EMBL" id="JHEG02000001">
    <property type="protein sequence ID" value="KIE13926.1"/>
    <property type="molecule type" value="Genomic_DNA"/>
</dbReference>
<accession>A0A0C1NM76</accession>
<sequence length="89" mass="9844">MKNIWSFLKNWLILSLGTFVVLLAIHIGLPALLLFLQVSSFELSIGGLWILNWKNDASSSGIRFNLVPLLAIAIIVGLVGFLIKLSPKR</sequence>
<evidence type="ECO:0000313" key="2">
    <source>
        <dbReference type="EMBL" id="KIE13926.1"/>
    </source>
</evidence>
<keyword evidence="1" id="KW-0472">Membrane</keyword>
<protein>
    <submittedName>
        <fullName evidence="2">Uncharacterized protein</fullName>
    </submittedName>
</protein>
<evidence type="ECO:0000256" key="1">
    <source>
        <dbReference type="SAM" id="Phobius"/>
    </source>
</evidence>
<feature type="transmembrane region" description="Helical" evidence="1">
    <location>
        <begin position="12"/>
        <end position="36"/>
    </location>
</feature>
<keyword evidence="1" id="KW-0812">Transmembrane</keyword>
<keyword evidence="1" id="KW-1133">Transmembrane helix</keyword>
<proteinExistence type="predicted"/>
<gene>
    <name evidence="2" type="ORF">DA73_0200760</name>
</gene>
<dbReference type="AlphaFoldDB" id="A0A0C1NM76"/>
<organism evidence="2">
    <name type="scientific">Tolypothrix bouteillei VB521301</name>
    <dbReference type="NCBI Taxonomy" id="1479485"/>
    <lineage>
        <taxon>Bacteria</taxon>
        <taxon>Bacillati</taxon>
        <taxon>Cyanobacteriota</taxon>
        <taxon>Cyanophyceae</taxon>
        <taxon>Nostocales</taxon>
        <taxon>Tolypothrichaceae</taxon>
        <taxon>Tolypothrix</taxon>
    </lineage>
</organism>